<dbReference type="Proteomes" id="UP000247591">
    <property type="component" value="Unassembled WGS sequence"/>
</dbReference>
<dbReference type="InterPro" id="IPR018310">
    <property type="entry name" value="Put_endonuclease_Z1-dom"/>
</dbReference>
<name>A0A318RMJ5_WILLI</name>
<organism evidence="2 3">
    <name type="scientific">Williamsia limnetica</name>
    <dbReference type="NCBI Taxonomy" id="882452"/>
    <lineage>
        <taxon>Bacteria</taxon>
        <taxon>Bacillati</taxon>
        <taxon>Actinomycetota</taxon>
        <taxon>Actinomycetes</taxon>
        <taxon>Mycobacteriales</taxon>
        <taxon>Nocardiaceae</taxon>
        <taxon>Williamsia</taxon>
    </lineage>
</organism>
<dbReference type="Gene3D" id="3.40.50.300">
    <property type="entry name" value="P-loop containing nucleotide triphosphate hydrolases"/>
    <property type="match status" value="1"/>
</dbReference>
<evidence type="ECO:0000313" key="2">
    <source>
        <dbReference type="EMBL" id="PYE19543.1"/>
    </source>
</evidence>
<protein>
    <submittedName>
        <fullName evidence="2">Z1 domain-containing protein</fullName>
    </submittedName>
</protein>
<dbReference type="InterPro" id="IPR027417">
    <property type="entry name" value="P-loop_NTPase"/>
</dbReference>
<comment type="caution">
    <text evidence="2">The sequence shown here is derived from an EMBL/GenBank/DDBJ whole genome shotgun (WGS) entry which is preliminary data.</text>
</comment>
<gene>
    <name evidence="2" type="ORF">DFR67_103456</name>
</gene>
<evidence type="ECO:0000313" key="3">
    <source>
        <dbReference type="Proteomes" id="UP000247591"/>
    </source>
</evidence>
<proteinExistence type="predicted"/>
<reference evidence="2 3" key="1">
    <citation type="submission" date="2018-06" db="EMBL/GenBank/DDBJ databases">
        <title>Genomic Encyclopedia of Type Strains, Phase IV (KMG-IV): sequencing the most valuable type-strain genomes for metagenomic binning, comparative biology and taxonomic classification.</title>
        <authorList>
            <person name="Goeker M."/>
        </authorList>
    </citation>
    <scope>NUCLEOTIDE SEQUENCE [LARGE SCALE GENOMIC DNA]</scope>
    <source>
        <strain evidence="2 3">DSM 45521</strain>
    </source>
</reference>
<dbReference type="AlphaFoldDB" id="A0A318RMJ5"/>
<dbReference type="Pfam" id="PF10593">
    <property type="entry name" value="Z1"/>
    <property type="match status" value="1"/>
</dbReference>
<keyword evidence="3" id="KW-1185">Reference proteome</keyword>
<dbReference type="EMBL" id="QJSP01000003">
    <property type="protein sequence ID" value="PYE19543.1"/>
    <property type="molecule type" value="Genomic_DNA"/>
</dbReference>
<accession>A0A318RMJ5</accession>
<evidence type="ECO:0000259" key="1">
    <source>
        <dbReference type="Pfam" id="PF10593"/>
    </source>
</evidence>
<sequence>MDDFFDVFAGWARQTSLDSALKKFKRVLEPDILAAYKAEYERRLQNVLGDGPPIIHGPRDPWYAGPDGESDVYWPALSQYIKSDLDWPTERVNLLDGSSNKVIAYTPRPSEPAWDSKGLVVGYVQSGKTTNFTAVIAKAADVGYKFVIVLSGIHNGLRKQTQERLDEQLHQLTPHKWKQLTNADDDFRAPTMQSTALLHVDDSGVILAVVKKNATVLRRLDKWLQPAVKQRALTDVPTLIIDDEADQASVETNSINPLIRGIIAKLPKSTYIGYTATPFANVLIDPRGDDLYPRDFILNLPRPEGYFGTERIFGRDVVEGDEANGSDLDGSNMVRSIPEDEVDAVSPKGKAATADFQPHIPPTLDAAVEWFVLATAARRARGDSGHSTMLIHTSVKTAVHLSFKAPLTGLVDRLATKVSDADPDTMQRLRALWQSETSQVPASEFGLNLLDFDEVTAELSQVLSTVRVVIDNFRSDDRLDYSKPGQIAIAVGGNTLSRGLTLEGLTVSYFVRAAQAYDTLLQMARWFGFRHGYEDMPRIWMTDELRQWFRHLATVEHEIRLDIERYESENLTPTEFGVRIRTHPTLRITAKMGHFMPAYASYGGRRVQTRYFFAQDEEWLHGNVDAADGLVSRARTKGAQPEVLDSGAVLFRDVDADDVLTFLGDYSVHEDSPDLDSELITKYVEKQRRNGSLDKWNLAVIASKEGAGKGTVRLGGYEFGRITRAQLKDGGTNRADIKTLMSKDHRAVDFLPQSVARQMSEVALMDARDHDPTVKRKGLILLYPIDPKSEPLQSNTNSRRPLDALTDVIGAALVFPGAAFETSQVTQTYVSVDLTDAEIETEDAEIAELIGSGEGV</sequence>
<feature type="domain" description="Putative endonuclease Z1" evidence="1">
    <location>
        <begin position="364"/>
        <end position="584"/>
    </location>
</feature>
<dbReference type="SUPFAM" id="SSF52540">
    <property type="entry name" value="P-loop containing nucleoside triphosphate hydrolases"/>
    <property type="match status" value="1"/>
</dbReference>